<protein>
    <submittedName>
        <fullName evidence="2">DUF4397 domain-containing protein</fullName>
    </submittedName>
</protein>
<accession>A0A7Y2EEE6</accession>
<dbReference type="EMBL" id="JABDJR010000653">
    <property type="protein sequence ID" value="NNF08319.1"/>
    <property type="molecule type" value="Genomic_DNA"/>
</dbReference>
<proteinExistence type="predicted"/>
<evidence type="ECO:0000259" key="1">
    <source>
        <dbReference type="Pfam" id="PF14344"/>
    </source>
</evidence>
<organism evidence="2 3">
    <name type="scientific">Eiseniibacteriota bacterium</name>
    <dbReference type="NCBI Taxonomy" id="2212470"/>
    <lineage>
        <taxon>Bacteria</taxon>
        <taxon>Candidatus Eiseniibacteriota</taxon>
    </lineage>
</organism>
<evidence type="ECO:0000313" key="2">
    <source>
        <dbReference type="EMBL" id="NNF08319.1"/>
    </source>
</evidence>
<dbReference type="Proteomes" id="UP000547674">
    <property type="component" value="Unassembled WGS sequence"/>
</dbReference>
<dbReference type="AlphaFoldDB" id="A0A7Y2EEE6"/>
<dbReference type="Pfam" id="PF14344">
    <property type="entry name" value="DUF4397"/>
    <property type="match status" value="1"/>
</dbReference>
<comment type="caution">
    <text evidence="2">The sequence shown here is derived from an EMBL/GenBank/DDBJ whole genome shotgun (WGS) entry which is preliminary data.</text>
</comment>
<name>A0A7Y2EEE6_UNCEI</name>
<gene>
    <name evidence="2" type="ORF">HKN21_16270</name>
</gene>
<reference evidence="2 3" key="1">
    <citation type="submission" date="2020-03" db="EMBL/GenBank/DDBJ databases">
        <title>Metabolic flexibility allows generalist bacteria to become dominant in a frequently disturbed ecosystem.</title>
        <authorList>
            <person name="Chen Y.-J."/>
            <person name="Leung P.M."/>
            <person name="Bay S.K."/>
            <person name="Hugenholtz P."/>
            <person name="Kessler A.J."/>
            <person name="Shelley G."/>
            <person name="Waite D.W."/>
            <person name="Cook P.L."/>
            <person name="Greening C."/>
        </authorList>
    </citation>
    <scope>NUCLEOTIDE SEQUENCE [LARGE SCALE GENOMIC DNA]</scope>
    <source>
        <strain evidence="2">SS_bin_28</strain>
    </source>
</reference>
<dbReference type="InterPro" id="IPR025510">
    <property type="entry name" value="DUF4397"/>
</dbReference>
<evidence type="ECO:0000313" key="3">
    <source>
        <dbReference type="Proteomes" id="UP000547674"/>
    </source>
</evidence>
<sequence length="264" mass="27377">MQNHISARRLFDRRLFTLIISGSLAMGLSACGDSDDPASPNTSETARVRAIHLSPDAPAVDIFLTSPAGAPSRAASGVAFPNTITYATVDAGTYQVDVSAAGSPASDAVLSVPGLAFEADRSYTAVAYNNLGSIAALALEDDYTNLASGNLRVRAIHTAVGVGEVDIWNIPATGSPAPLYTNVAFGAVGDYLDLPAGAYTLGFDLDNDANPDVVFELPDLPAGTVANVFAVTDKDGNVFLQAQLETGAAAKIEPKMERSPARFN</sequence>
<feature type="domain" description="DUF4397" evidence="1">
    <location>
        <begin position="73"/>
        <end position="167"/>
    </location>
</feature>